<gene>
    <name evidence="1" type="ORF">GK047_27830</name>
</gene>
<protein>
    <submittedName>
        <fullName evidence="1">Uncharacterized protein</fullName>
    </submittedName>
</protein>
<evidence type="ECO:0000313" key="1">
    <source>
        <dbReference type="EMBL" id="NEW09736.1"/>
    </source>
</evidence>
<dbReference type="AlphaFoldDB" id="A0A6G4A5E4"/>
<proteinExistence type="predicted"/>
<accession>A0A6G4A5E4</accession>
<sequence>MAERPSGKKLKENELVLQKLKETFDRNENVTVDSNGTNVWVMLVAAEPLSDLLAENLPHPLSGRKPTHRVRVVLRTTDAQAGTNPYVDGSDFFLAVDEQQQTADFVWEEESFGDAPLFHGGDVASADRWVKELGEPFHVQLKDPFLTRE</sequence>
<name>A0A6G4A5E4_9BACL</name>
<dbReference type="RefSeq" id="WP_163953851.1">
    <property type="nucleotide sequence ID" value="NZ_JAAIKC010000022.1"/>
</dbReference>
<organism evidence="1">
    <name type="scientific">Paenibacillus sp. SYP-B3998</name>
    <dbReference type="NCBI Taxonomy" id="2678564"/>
    <lineage>
        <taxon>Bacteria</taxon>
        <taxon>Bacillati</taxon>
        <taxon>Bacillota</taxon>
        <taxon>Bacilli</taxon>
        <taxon>Bacillales</taxon>
        <taxon>Paenibacillaceae</taxon>
        <taxon>Paenibacillus</taxon>
    </lineage>
</organism>
<reference evidence="1" key="1">
    <citation type="submission" date="2020-02" db="EMBL/GenBank/DDBJ databases">
        <authorList>
            <person name="Shen X.-R."/>
            <person name="Zhang Y.-X."/>
        </authorList>
    </citation>
    <scope>NUCLEOTIDE SEQUENCE</scope>
    <source>
        <strain evidence="1">SYP-B3998</strain>
    </source>
</reference>
<dbReference type="EMBL" id="JAAIKC010000022">
    <property type="protein sequence ID" value="NEW09736.1"/>
    <property type="molecule type" value="Genomic_DNA"/>
</dbReference>
<comment type="caution">
    <text evidence="1">The sequence shown here is derived from an EMBL/GenBank/DDBJ whole genome shotgun (WGS) entry which is preliminary data.</text>
</comment>